<sequence length="174" mass="21073">MRIFYLFIFITLGESNVELDSNDVQNFQVYKKAINEKYVKKLVDEAIERLKERYNQETLGYKLALREYQRNLKKEQIKVIDKYKEKSSKHEEKLRKKLNKLNNETFGNDHFVEFPSDMNHELRTKKYKSLEHLLKEKEQLVIDEKNVSMTNKKILTNDVIKKSKLKLKRIKSKW</sequence>
<name>A0A0N4Z922_PARTI</name>
<evidence type="ECO:0000313" key="2">
    <source>
        <dbReference type="Proteomes" id="UP000038045"/>
    </source>
</evidence>
<reference evidence="3" key="1">
    <citation type="submission" date="2017-02" db="UniProtKB">
        <authorList>
            <consortium name="WormBaseParasite"/>
        </authorList>
    </citation>
    <scope>IDENTIFICATION</scope>
</reference>
<evidence type="ECO:0000256" key="1">
    <source>
        <dbReference type="SAM" id="SignalP"/>
    </source>
</evidence>
<organism evidence="2 3">
    <name type="scientific">Parastrongyloides trichosuri</name>
    <name type="common">Possum-specific nematode worm</name>
    <dbReference type="NCBI Taxonomy" id="131310"/>
    <lineage>
        <taxon>Eukaryota</taxon>
        <taxon>Metazoa</taxon>
        <taxon>Ecdysozoa</taxon>
        <taxon>Nematoda</taxon>
        <taxon>Chromadorea</taxon>
        <taxon>Rhabditida</taxon>
        <taxon>Tylenchina</taxon>
        <taxon>Panagrolaimomorpha</taxon>
        <taxon>Strongyloidoidea</taxon>
        <taxon>Strongyloididae</taxon>
        <taxon>Parastrongyloides</taxon>
    </lineage>
</organism>
<evidence type="ECO:0000313" key="3">
    <source>
        <dbReference type="WBParaSite" id="PTRK_0000381300.1"/>
    </source>
</evidence>
<keyword evidence="2" id="KW-1185">Reference proteome</keyword>
<keyword evidence="1" id="KW-0732">Signal</keyword>
<protein>
    <submittedName>
        <fullName evidence="3">DUF148 domain-containing protein</fullName>
    </submittedName>
</protein>
<feature type="signal peptide" evidence="1">
    <location>
        <begin position="1"/>
        <end position="15"/>
    </location>
</feature>
<dbReference type="WBParaSite" id="PTRK_0000381300.1">
    <property type="protein sequence ID" value="PTRK_0000381300.1"/>
    <property type="gene ID" value="PTRK_0000381300"/>
</dbReference>
<accession>A0A0N4Z922</accession>
<dbReference type="AlphaFoldDB" id="A0A0N4Z922"/>
<dbReference type="Proteomes" id="UP000038045">
    <property type="component" value="Unplaced"/>
</dbReference>
<proteinExistence type="predicted"/>
<feature type="chain" id="PRO_5013357214" evidence="1">
    <location>
        <begin position="16"/>
        <end position="174"/>
    </location>
</feature>